<evidence type="ECO:0000313" key="2">
    <source>
        <dbReference type="Proteomes" id="UP001150538"/>
    </source>
</evidence>
<reference evidence="1" key="1">
    <citation type="submission" date="2022-07" db="EMBL/GenBank/DDBJ databases">
        <title>Phylogenomic reconstructions and comparative analyses of Kickxellomycotina fungi.</title>
        <authorList>
            <person name="Reynolds N.K."/>
            <person name="Stajich J.E."/>
            <person name="Barry K."/>
            <person name="Grigoriev I.V."/>
            <person name="Crous P."/>
            <person name="Smith M.E."/>
        </authorList>
    </citation>
    <scope>NUCLEOTIDE SEQUENCE</scope>
    <source>
        <strain evidence="1">NBRC 100468</strain>
    </source>
</reference>
<organism evidence="1 2">
    <name type="scientific">Mycoemilia scoparia</name>
    <dbReference type="NCBI Taxonomy" id="417184"/>
    <lineage>
        <taxon>Eukaryota</taxon>
        <taxon>Fungi</taxon>
        <taxon>Fungi incertae sedis</taxon>
        <taxon>Zoopagomycota</taxon>
        <taxon>Kickxellomycotina</taxon>
        <taxon>Kickxellomycetes</taxon>
        <taxon>Kickxellales</taxon>
        <taxon>Kickxellaceae</taxon>
        <taxon>Mycoemilia</taxon>
    </lineage>
</organism>
<protein>
    <submittedName>
        <fullName evidence="1">Uncharacterized protein</fullName>
    </submittedName>
</protein>
<accession>A0A9W7ZQ72</accession>
<dbReference type="Proteomes" id="UP001150538">
    <property type="component" value="Unassembled WGS sequence"/>
</dbReference>
<sequence length="59" mass="7024">MSAKARTEFYSELNSIFMTIQEIVHESKECDADIKEDTEYLFSSLECEEYMKKRAVIEY</sequence>
<proteinExistence type="predicted"/>
<comment type="caution">
    <text evidence="1">The sequence shown here is derived from an EMBL/GenBank/DDBJ whole genome shotgun (WGS) entry which is preliminary data.</text>
</comment>
<name>A0A9W7ZQ72_9FUNG</name>
<keyword evidence="2" id="KW-1185">Reference proteome</keyword>
<dbReference type="AlphaFoldDB" id="A0A9W7ZQ72"/>
<feature type="non-terminal residue" evidence="1">
    <location>
        <position position="59"/>
    </location>
</feature>
<dbReference type="EMBL" id="JANBPU010000913">
    <property type="protein sequence ID" value="KAJ1908684.1"/>
    <property type="molecule type" value="Genomic_DNA"/>
</dbReference>
<gene>
    <name evidence="1" type="ORF">H4219_006479</name>
</gene>
<evidence type="ECO:0000313" key="1">
    <source>
        <dbReference type="EMBL" id="KAJ1908684.1"/>
    </source>
</evidence>